<feature type="region of interest" description="Disordered" evidence="1">
    <location>
        <begin position="477"/>
        <end position="626"/>
    </location>
</feature>
<feature type="compositionally biased region" description="Polar residues" evidence="1">
    <location>
        <begin position="16"/>
        <end position="26"/>
    </location>
</feature>
<feature type="compositionally biased region" description="Basic and acidic residues" evidence="1">
    <location>
        <begin position="359"/>
        <end position="378"/>
    </location>
</feature>
<feature type="compositionally biased region" description="Polar residues" evidence="1">
    <location>
        <begin position="203"/>
        <end position="216"/>
    </location>
</feature>
<feature type="compositionally biased region" description="Polar residues" evidence="1">
    <location>
        <begin position="533"/>
        <end position="554"/>
    </location>
</feature>
<keyword evidence="3" id="KW-1185">Reference proteome</keyword>
<feature type="compositionally biased region" description="Polar residues" evidence="1">
    <location>
        <begin position="433"/>
        <end position="454"/>
    </location>
</feature>
<feature type="compositionally biased region" description="Acidic residues" evidence="1">
    <location>
        <begin position="406"/>
        <end position="423"/>
    </location>
</feature>
<feature type="compositionally biased region" description="Low complexity" evidence="1">
    <location>
        <begin position="307"/>
        <end position="346"/>
    </location>
</feature>
<evidence type="ECO:0000313" key="3">
    <source>
        <dbReference type="Proteomes" id="UP001583193"/>
    </source>
</evidence>
<feature type="compositionally biased region" description="Low complexity" evidence="1">
    <location>
        <begin position="833"/>
        <end position="848"/>
    </location>
</feature>
<feature type="region of interest" description="Disordered" evidence="1">
    <location>
        <begin position="294"/>
        <end position="457"/>
    </location>
</feature>
<sequence length="848" mass="92443">MDDSEAGGYQSDDSIKSQADVPSTSNPDRRNGSESQETFATQLAPAQGVRVSRESSAALLRRPANARNLLSILGSGFSEIHVENHSENRNGDPVERPVEKAVPTNEPQSAREATPKATPKQIPSQSLRPERNNSDTQKDASNSREQTHGFTQKAPIPFSRSSSRDHDGNTGGNTPTKGNHTNIDNTPPSQGKKGQKRKVNRSPEGSRTIGENQTGESPRKRPKRSHVPPNTESDPSDPWYGMTRIRRRDVRIPKDQIRLLEDSPCWMPPAPGSPMPHCHVPPALLQQWNDAIIRKFSQSKDDSNRRPPSQVGSPPAPSPAVSGPGDLSQSQSDSESEVSWEASPPHHLQHPLLPPDSPPQRDVRTQSVQDKSRDDPLEPHSLSNKAHERGPESALVVDEQEKGEQEEQEEPDDPDDESDESDMDMSVPRPLLSGSQQSETSAAVSSGQTLLSQKSTHEIQVVETPAADFEHLRAKRFDNNTVSKADHQHSSQSTRIMATYGSSAPETNDCPPADASTQSEPAISNGLIENGSGELSGSMLNSQMSLDSNSQSQRHGVEGSQHEQQIVQRRTGSPEVLSVSGSSEQHPPQGTDNSGENGNHSSPRLPSPDEGPMGRDSEKGVSPSHHLSIDRLGQNVAASSVNQSNNELQTDEISSSDPPTDRHAGHAIDGPRTCSIIQKVVSDDRSQAQKAYDEFRDLYRVYNGDFRHFTKMCAKLEGLITRGHLQRSSLWDDFIIRHLEDFPGYLETCISTVEEPCCYEDYFVLAISRPRYKKMALSKPKIKASAAACSPGTVSFSGSFAAQSAPSHSFTGSLVNQLSRLRTSSFQETTNHSASRSGSISRQGSSLS</sequence>
<feature type="compositionally biased region" description="Basic and acidic residues" evidence="1">
    <location>
        <begin position="128"/>
        <end position="147"/>
    </location>
</feature>
<feature type="region of interest" description="Disordered" evidence="1">
    <location>
        <begin position="263"/>
        <end position="282"/>
    </location>
</feature>
<feature type="compositionally biased region" description="Low complexity" evidence="1">
    <location>
        <begin position="172"/>
        <end position="182"/>
    </location>
</feature>
<comment type="caution">
    <text evidence="2">The sequence shown here is derived from an EMBL/GenBank/DDBJ whole genome shotgun (WGS) entry which is preliminary data.</text>
</comment>
<gene>
    <name evidence="2" type="ORF">Plec18167_002615</name>
</gene>
<proteinExistence type="predicted"/>
<reference evidence="2 3" key="1">
    <citation type="journal article" date="2024" name="IMA Fungus">
        <title>IMA Genome - F19 : A genome assembly and annotation guide to empower mycologists, including annotated draft genome sequences of Ceratocystis pirilliformis, Diaporthe australafricana, Fusarium ophioides, Paecilomyces lecythidis, and Sporothrix stenoceras.</title>
        <authorList>
            <person name="Aylward J."/>
            <person name="Wilson A.M."/>
            <person name="Visagie C.M."/>
            <person name="Spraker J."/>
            <person name="Barnes I."/>
            <person name="Buitendag C."/>
            <person name="Ceriani C."/>
            <person name="Del Mar Angel L."/>
            <person name="du Plessis D."/>
            <person name="Fuchs T."/>
            <person name="Gasser K."/>
            <person name="Kramer D."/>
            <person name="Li W."/>
            <person name="Munsamy K."/>
            <person name="Piso A."/>
            <person name="Price J.L."/>
            <person name="Sonnekus B."/>
            <person name="Thomas C."/>
            <person name="van der Nest A."/>
            <person name="van Dijk A."/>
            <person name="van Heerden A."/>
            <person name="van Vuuren N."/>
            <person name="Yilmaz N."/>
            <person name="Duong T.A."/>
            <person name="van der Merwe N.A."/>
            <person name="Wingfield M.J."/>
            <person name="Wingfield B.D."/>
        </authorList>
    </citation>
    <scope>NUCLEOTIDE SEQUENCE [LARGE SCALE GENOMIC DNA]</scope>
    <source>
        <strain evidence="2 3">CMW 18167</strain>
    </source>
</reference>
<feature type="region of interest" description="Disordered" evidence="1">
    <location>
        <begin position="826"/>
        <end position="848"/>
    </location>
</feature>
<dbReference type="EMBL" id="JAVDPF010000005">
    <property type="protein sequence ID" value="KAL1883608.1"/>
    <property type="molecule type" value="Genomic_DNA"/>
</dbReference>
<evidence type="ECO:0000256" key="1">
    <source>
        <dbReference type="SAM" id="MobiDB-lite"/>
    </source>
</evidence>
<feature type="region of interest" description="Disordered" evidence="1">
    <location>
        <begin position="1"/>
        <end position="56"/>
    </location>
</feature>
<protein>
    <submittedName>
        <fullName evidence="2">Uncharacterized protein</fullName>
    </submittedName>
</protein>
<feature type="compositionally biased region" description="Basic and acidic residues" evidence="1">
    <location>
        <begin position="83"/>
        <end position="99"/>
    </location>
</feature>
<accession>A0ABR3Y6D0</accession>
<feature type="compositionally biased region" description="Polar residues" evidence="1">
    <location>
        <begin position="579"/>
        <end position="604"/>
    </location>
</feature>
<feature type="compositionally biased region" description="Polar residues" evidence="1">
    <location>
        <begin position="562"/>
        <end position="571"/>
    </location>
</feature>
<feature type="compositionally biased region" description="Polar residues" evidence="1">
    <location>
        <begin position="647"/>
        <end position="658"/>
    </location>
</feature>
<dbReference type="Proteomes" id="UP001583193">
    <property type="component" value="Unassembled WGS sequence"/>
</dbReference>
<name>A0ABR3Y6D0_9EURO</name>
<feature type="region of interest" description="Disordered" evidence="1">
    <location>
        <begin position="83"/>
        <end position="254"/>
    </location>
</feature>
<organism evidence="2 3">
    <name type="scientific">Paecilomyces lecythidis</name>
    <dbReference type="NCBI Taxonomy" id="3004212"/>
    <lineage>
        <taxon>Eukaryota</taxon>
        <taxon>Fungi</taxon>
        <taxon>Dikarya</taxon>
        <taxon>Ascomycota</taxon>
        <taxon>Pezizomycotina</taxon>
        <taxon>Eurotiomycetes</taxon>
        <taxon>Eurotiomycetidae</taxon>
        <taxon>Eurotiales</taxon>
        <taxon>Thermoascaceae</taxon>
        <taxon>Paecilomyces</taxon>
    </lineage>
</organism>
<feature type="region of interest" description="Disordered" evidence="1">
    <location>
        <begin position="640"/>
        <end position="669"/>
    </location>
</feature>
<evidence type="ECO:0000313" key="2">
    <source>
        <dbReference type="EMBL" id="KAL1883608.1"/>
    </source>
</evidence>
<feature type="compositionally biased region" description="Polar residues" evidence="1">
    <location>
        <begin position="490"/>
        <end position="506"/>
    </location>
</feature>
<feature type="compositionally biased region" description="Basic and acidic residues" evidence="1">
    <location>
        <begin position="477"/>
        <end position="489"/>
    </location>
</feature>